<proteinExistence type="predicted"/>
<dbReference type="Proteomes" id="UP001152622">
    <property type="component" value="Chromosome 16"/>
</dbReference>
<accession>A0A9Q1EKR9</accession>
<reference evidence="1" key="1">
    <citation type="journal article" date="2023" name="Science">
        <title>Genome structures resolve the early diversification of teleost fishes.</title>
        <authorList>
            <person name="Parey E."/>
            <person name="Louis A."/>
            <person name="Montfort J."/>
            <person name="Bouchez O."/>
            <person name="Roques C."/>
            <person name="Iampietro C."/>
            <person name="Lluch J."/>
            <person name="Castinel A."/>
            <person name="Donnadieu C."/>
            <person name="Desvignes T."/>
            <person name="Floi Bucao C."/>
            <person name="Jouanno E."/>
            <person name="Wen M."/>
            <person name="Mejri S."/>
            <person name="Dirks R."/>
            <person name="Jansen H."/>
            <person name="Henkel C."/>
            <person name="Chen W.J."/>
            <person name="Zahm M."/>
            <person name="Cabau C."/>
            <person name="Klopp C."/>
            <person name="Thompson A.W."/>
            <person name="Robinson-Rechavi M."/>
            <person name="Braasch I."/>
            <person name="Lecointre G."/>
            <person name="Bobe J."/>
            <person name="Postlethwait J.H."/>
            <person name="Berthelot C."/>
            <person name="Roest Crollius H."/>
            <person name="Guiguen Y."/>
        </authorList>
    </citation>
    <scope>NUCLEOTIDE SEQUENCE</scope>
    <source>
        <strain evidence="1">WJC10195</strain>
    </source>
</reference>
<organism evidence="1 2">
    <name type="scientific">Synaphobranchus kaupii</name>
    <name type="common">Kaup's arrowtooth eel</name>
    <dbReference type="NCBI Taxonomy" id="118154"/>
    <lineage>
        <taxon>Eukaryota</taxon>
        <taxon>Metazoa</taxon>
        <taxon>Chordata</taxon>
        <taxon>Craniata</taxon>
        <taxon>Vertebrata</taxon>
        <taxon>Euteleostomi</taxon>
        <taxon>Actinopterygii</taxon>
        <taxon>Neopterygii</taxon>
        <taxon>Teleostei</taxon>
        <taxon>Anguilliformes</taxon>
        <taxon>Synaphobranchidae</taxon>
        <taxon>Synaphobranchus</taxon>
    </lineage>
</organism>
<gene>
    <name evidence="1" type="ORF">SKAU_G00351430</name>
</gene>
<evidence type="ECO:0000313" key="2">
    <source>
        <dbReference type="Proteomes" id="UP001152622"/>
    </source>
</evidence>
<evidence type="ECO:0000313" key="1">
    <source>
        <dbReference type="EMBL" id="KAJ8340510.1"/>
    </source>
</evidence>
<name>A0A9Q1EKR9_SYNKA</name>
<protein>
    <submittedName>
        <fullName evidence="1">Uncharacterized protein</fullName>
    </submittedName>
</protein>
<keyword evidence="2" id="KW-1185">Reference proteome</keyword>
<dbReference type="AlphaFoldDB" id="A0A9Q1EKR9"/>
<dbReference type="EMBL" id="JAINUF010000016">
    <property type="protein sequence ID" value="KAJ8340510.1"/>
    <property type="molecule type" value="Genomic_DNA"/>
</dbReference>
<sequence length="115" mass="12960">MQLRLIEEVSSGLQAPRHEEVVKEEPRQGQRYNCPERRHSCHIGLLHVHRLNQTSSTTLAPSARGSLIGGRSGCRAAEGKTALKWRGAKDEGPRMWKHRRKWNVPPTPSVGATHR</sequence>
<comment type="caution">
    <text evidence="1">The sequence shown here is derived from an EMBL/GenBank/DDBJ whole genome shotgun (WGS) entry which is preliminary data.</text>
</comment>